<comment type="caution">
    <text evidence="2">The sequence shown here is derived from an EMBL/GenBank/DDBJ whole genome shotgun (WGS) entry which is preliminary data.</text>
</comment>
<feature type="compositionally biased region" description="Basic and acidic residues" evidence="1">
    <location>
        <begin position="1"/>
        <end position="10"/>
    </location>
</feature>
<name>A0A401TKM4_CHIPU</name>
<keyword evidence="3" id="KW-1185">Reference proteome</keyword>
<sequence length="64" mass="7175">MTFARRDPAHSRRAITSEVMPTPPHAVGATTWTPPTRRDAARWGGARPRPRPPRPREDGPTLRP</sequence>
<protein>
    <submittedName>
        <fullName evidence="2">Uncharacterized protein</fullName>
    </submittedName>
</protein>
<dbReference type="AlphaFoldDB" id="A0A401TKM4"/>
<evidence type="ECO:0000256" key="1">
    <source>
        <dbReference type="SAM" id="MobiDB-lite"/>
    </source>
</evidence>
<dbReference type="EMBL" id="BEZZ01090828">
    <property type="protein sequence ID" value="GCC43210.1"/>
    <property type="molecule type" value="Genomic_DNA"/>
</dbReference>
<feature type="compositionally biased region" description="Basic and acidic residues" evidence="1">
    <location>
        <begin position="54"/>
        <end position="64"/>
    </location>
</feature>
<organism evidence="2 3">
    <name type="scientific">Chiloscyllium punctatum</name>
    <name type="common">Brownbanded bambooshark</name>
    <name type="synonym">Hemiscyllium punctatum</name>
    <dbReference type="NCBI Taxonomy" id="137246"/>
    <lineage>
        <taxon>Eukaryota</taxon>
        <taxon>Metazoa</taxon>
        <taxon>Chordata</taxon>
        <taxon>Craniata</taxon>
        <taxon>Vertebrata</taxon>
        <taxon>Chondrichthyes</taxon>
        <taxon>Elasmobranchii</taxon>
        <taxon>Galeomorphii</taxon>
        <taxon>Galeoidea</taxon>
        <taxon>Orectolobiformes</taxon>
        <taxon>Hemiscylliidae</taxon>
        <taxon>Chiloscyllium</taxon>
    </lineage>
</organism>
<feature type="non-terminal residue" evidence="2">
    <location>
        <position position="64"/>
    </location>
</feature>
<evidence type="ECO:0000313" key="3">
    <source>
        <dbReference type="Proteomes" id="UP000287033"/>
    </source>
</evidence>
<gene>
    <name evidence="2" type="ORF">chiPu_0026938</name>
</gene>
<accession>A0A401TKM4</accession>
<proteinExistence type="predicted"/>
<reference evidence="2 3" key="1">
    <citation type="journal article" date="2018" name="Nat. Ecol. Evol.">
        <title>Shark genomes provide insights into elasmobranch evolution and the origin of vertebrates.</title>
        <authorList>
            <person name="Hara Y"/>
            <person name="Yamaguchi K"/>
            <person name="Onimaru K"/>
            <person name="Kadota M"/>
            <person name="Koyanagi M"/>
            <person name="Keeley SD"/>
            <person name="Tatsumi K"/>
            <person name="Tanaka K"/>
            <person name="Motone F"/>
            <person name="Kageyama Y"/>
            <person name="Nozu R"/>
            <person name="Adachi N"/>
            <person name="Nishimura O"/>
            <person name="Nakagawa R"/>
            <person name="Tanegashima C"/>
            <person name="Kiyatake I"/>
            <person name="Matsumoto R"/>
            <person name="Murakumo K"/>
            <person name="Nishida K"/>
            <person name="Terakita A"/>
            <person name="Kuratani S"/>
            <person name="Sato K"/>
            <person name="Hyodo S Kuraku.S."/>
        </authorList>
    </citation>
    <scope>NUCLEOTIDE SEQUENCE [LARGE SCALE GENOMIC DNA]</scope>
</reference>
<evidence type="ECO:0000313" key="2">
    <source>
        <dbReference type="EMBL" id="GCC43210.1"/>
    </source>
</evidence>
<feature type="region of interest" description="Disordered" evidence="1">
    <location>
        <begin position="1"/>
        <end position="64"/>
    </location>
</feature>
<dbReference type="Proteomes" id="UP000287033">
    <property type="component" value="Unassembled WGS sequence"/>
</dbReference>